<gene>
    <name evidence="2" type="ORF">A7C99_2349</name>
</gene>
<feature type="compositionally biased region" description="Basic residues" evidence="1">
    <location>
        <begin position="35"/>
        <end position="45"/>
    </location>
</feature>
<proteinExistence type="predicted"/>
<reference evidence="2 3" key="1">
    <citation type="submission" date="2016-05" db="EMBL/GenBank/DDBJ databases">
        <title>Genome sequencing of Trichophyton rubrum CMCC(F)T1i isolated from hair.</title>
        <authorList>
            <person name="Zhan P."/>
            <person name="Tao Y."/>
            <person name="Liu W."/>
        </authorList>
    </citation>
    <scope>NUCLEOTIDE SEQUENCE [LARGE SCALE GENOMIC DNA]</scope>
    <source>
        <strain evidence="3">CMCC(F)T1i</strain>
    </source>
</reference>
<feature type="compositionally biased region" description="Low complexity" evidence="1">
    <location>
        <begin position="782"/>
        <end position="800"/>
    </location>
</feature>
<dbReference type="PANTHER" id="PTHR13384">
    <property type="entry name" value="G PATCH DOMAIN-CONTAINING PROTEIN 1"/>
    <property type="match status" value="1"/>
</dbReference>
<evidence type="ECO:0000256" key="1">
    <source>
        <dbReference type="SAM" id="MobiDB-lite"/>
    </source>
</evidence>
<dbReference type="GO" id="GO:0006338">
    <property type="term" value="P:chromatin remodeling"/>
    <property type="evidence" value="ECO:0007669"/>
    <property type="project" value="InterPro"/>
</dbReference>
<feature type="compositionally biased region" description="Basic and acidic residues" evidence="1">
    <location>
        <begin position="146"/>
        <end position="165"/>
    </location>
</feature>
<dbReference type="Proteomes" id="UP000243015">
    <property type="component" value="Unassembled WGS sequence"/>
</dbReference>
<dbReference type="InterPro" id="IPR006939">
    <property type="entry name" value="SNF5"/>
</dbReference>
<feature type="region of interest" description="Disordered" evidence="1">
    <location>
        <begin position="782"/>
        <end position="818"/>
    </location>
</feature>
<feature type="region of interest" description="Disordered" evidence="1">
    <location>
        <begin position="109"/>
        <end position="178"/>
    </location>
</feature>
<protein>
    <submittedName>
        <fullName evidence="2">RSC complex subunit Sfh1</fullName>
    </submittedName>
</protein>
<evidence type="ECO:0000313" key="2">
    <source>
        <dbReference type="EMBL" id="OAL66952.1"/>
    </source>
</evidence>
<dbReference type="GO" id="GO:0003723">
    <property type="term" value="F:RNA binding"/>
    <property type="evidence" value="ECO:0007669"/>
    <property type="project" value="TreeGrafter"/>
</dbReference>
<feature type="region of interest" description="Disordered" evidence="1">
    <location>
        <begin position="1"/>
        <end position="82"/>
    </location>
</feature>
<dbReference type="VEuPathDB" id="FungiDB:TERG_04618"/>
<dbReference type="AlphaFoldDB" id="A0A178F3E0"/>
<dbReference type="GO" id="GO:0000228">
    <property type="term" value="C:nuclear chromosome"/>
    <property type="evidence" value="ECO:0007669"/>
    <property type="project" value="InterPro"/>
</dbReference>
<feature type="compositionally biased region" description="Low complexity" evidence="1">
    <location>
        <begin position="291"/>
        <end position="302"/>
    </location>
</feature>
<dbReference type="EMBL" id="LHPM01000012">
    <property type="protein sequence ID" value="OAL66952.1"/>
    <property type="molecule type" value="Genomic_DNA"/>
</dbReference>
<feature type="compositionally biased region" description="Basic residues" evidence="1">
    <location>
        <begin position="1"/>
        <end position="10"/>
    </location>
</feature>
<dbReference type="PANTHER" id="PTHR13384:SF16">
    <property type="entry name" value="GROWTH REGULATION PROTEIN"/>
    <property type="match status" value="1"/>
</dbReference>
<organism evidence="2 3">
    <name type="scientific">Trichophyton rubrum</name>
    <name type="common">Athlete's foot fungus</name>
    <name type="synonym">Epidermophyton rubrum</name>
    <dbReference type="NCBI Taxonomy" id="5551"/>
    <lineage>
        <taxon>Eukaryota</taxon>
        <taxon>Fungi</taxon>
        <taxon>Dikarya</taxon>
        <taxon>Ascomycota</taxon>
        <taxon>Pezizomycotina</taxon>
        <taxon>Eurotiomycetes</taxon>
        <taxon>Eurotiomycetidae</taxon>
        <taxon>Onygenales</taxon>
        <taxon>Arthrodermataceae</taxon>
        <taxon>Trichophyton</taxon>
    </lineage>
</organism>
<dbReference type="SUPFAM" id="SSF54695">
    <property type="entry name" value="POZ domain"/>
    <property type="match status" value="1"/>
</dbReference>
<accession>A0A178F3E0</accession>
<dbReference type="InterPro" id="IPR011333">
    <property type="entry name" value="SKP1/BTB/POZ_sf"/>
</dbReference>
<feature type="region of interest" description="Disordered" evidence="1">
    <location>
        <begin position="965"/>
        <end position="1035"/>
    </location>
</feature>
<evidence type="ECO:0000313" key="3">
    <source>
        <dbReference type="Proteomes" id="UP000243015"/>
    </source>
</evidence>
<feature type="compositionally biased region" description="Polar residues" evidence="1">
    <location>
        <begin position="52"/>
        <end position="61"/>
    </location>
</feature>
<name>A0A178F3E0_TRIRU</name>
<comment type="caution">
    <text evidence="2">The sequence shown here is derived from an EMBL/GenBank/DDBJ whole genome shotgun (WGS) entry which is preliminary data.</text>
</comment>
<feature type="region of interest" description="Disordered" evidence="1">
    <location>
        <begin position="577"/>
        <end position="601"/>
    </location>
</feature>
<feature type="compositionally biased region" description="Low complexity" evidence="1">
    <location>
        <begin position="109"/>
        <end position="122"/>
    </location>
</feature>
<feature type="region of interest" description="Disordered" evidence="1">
    <location>
        <begin position="291"/>
        <end position="311"/>
    </location>
</feature>
<feature type="compositionally biased region" description="Low complexity" evidence="1">
    <location>
        <begin position="68"/>
        <end position="82"/>
    </location>
</feature>
<feature type="compositionally biased region" description="Polar residues" evidence="1">
    <location>
        <begin position="801"/>
        <end position="811"/>
    </location>
</feature>
<dbReference type="Pfam" id="PF04855">
    <property type="entry name" value="SNF5"/>
    <property type="match status" value="1"/>
</dbReference>
<sequence>MVDKQHHQHARPTTTDCSCHSDPAPNTLIRAGIPARRRPQKRKTKTLLGRNTVDNNTNSRINPPPRHSLPSGSSSSSSVLSPLPPSFSSLYLSADHEEEEVGLDQFNNSSHSVAESGASSPPTFAPAPPFEEASPSSAPVPPRVVTETKAELSRDKGESSGKGQDDGEPPPPYTEGSIPLQSFTYVMAAAGGASSIITQVQQTGGPPLNSLGDIGGDEHITLDLRGMRFTLSRDELLTLPEFVLLSLFPNGLLPDGHMGSFHEGDVYPVDYDPLSLQYLLDFFRAVAQSIPSSSPSPTTSPTVEAADPIPNPARDMLQDRAGIIVLREDLDFYAIPPTAEIEHAEMMEIKRAAGRALLKQDGIFSGLRKSDEPGSTEQHLIEMLTAGGFNHDDRWGHRAGEPNKAVICSLALAKLRTDIRGDMANSNAVGMAQKLLLFWRKPARRCWWEGVELENVEGVKGKLKVWIRRVWTLEMPVARSSGRPWLTQHPLDASLSKSAAAGSWQCLSSCSGKSPTPTFNVDYFTMPPLGYVTSYAPRLRQYANSLISPVLPTAPVAPPVRTTKRGTVVVNYAENDYDDDDFEDSEGPRRPTGLRSLRRDEITPYLGPAGEKLGKEISTPVNVQANYRDWVVRKSIKAGRERHLKAQVQLPVNLIPIRIDLEVPAFQPVEPFPLPRNYLEAGINPTLPAYRKPEPAPPYRIKDSFLWNLHEALTTPEEFASVFVRELDLPNPQSTALAICNQIRQQLEEYAGVAMHPLFQTEAAMPKQVDTASKVTVTADRPITPMQTTPATPAAPLDTTKSGQQNGSAVVSPSEADSPYDPDDAYRCIVVLNINLHNKLYSDKFEWSLLHSRGMAEQFSKVTCADLGLGPEWVSSIAHGIYEAVLKLKKEACESGALLSGHGGLGAEIDNQAANGQEAGWRYDPDTLGDEWETRIETLSKEEIEKREGDRERQIRRLRRETARFSSTGAVAASAPELSRQGSGGYFDVPDGTETPMGRGERSKRKRRLRSPSPTGRSGTPAGRGTPDTGAAAGYGGGGGTLADWERQAWRCSNCLVWGSAVWAVRDGPAGPRTLCHNCGYQYECNKQLPEWQRGLHYVDHSIIR</sequence>